<accession>A0A450Y777</accession>
<feature type="compositionally biased region" description="Basic and acidic residues" evidence="1">
    <location>
        <begin position="171"/>
        <end position="190"/>
    </location>
</feature>
<organism evidence="2">
    <name type="scientific">Candidatus Kentrum sp. SD</name>
    <dbReference type="NCBI Taxonomy" id="2126332"/>
    <lineage>
        <taxon>Bacteria</taxon>
        <taxon>Pseudomonadati</taxon>
        <taxon>Pseudomonadota</taxon>
        <taxon>Gammaproteobacteria</taxon>
        <taxon>Candidatus Kentrum</taxon>
    </lineage>
</organism>
<feature type="region of interest" description="Disordered" evidence="1">
    <location>
        <begin position="96"/>
        <end position="268"/>
    </location>
</feature>
<evidence type="ECO:0000256" key="1">
    <source>
        <dbReference type="SAM" id="MobiDB-lite"/>
    </source>
</evidence>
<sequence length="380" mass="43118">MKLPVNHRITLRMTNIPFYRPLPPYFFRGFVGALLVGAAMGFTAEASDYNYPESRQDQPWNRQGSADYATRWDRATKPWSRESSTTKQMGFGVWKGDSSLNYGGKGTTVNPINQRDWRTEQRAPYSNDPWQSAPDRHHVPARDEYRVGTRQETERRASSDRQRNPWAETGGSRKSDSWMKPRSPIEHRNDQWSTDTSGSQGAGAGNPSSYYGANKTRGRDWPRLSTHGASNDYPADGYGSPATQNHRTNNPWLGSRSYAPASNSQRHQKYWGRMQENSEANNPWEMRRHLDDSRDRQRSIPAENTQNIPPSDFRSEYSDYPQYYTPYFGLGGGIGSLNAPPGYGGYYSGYSPGYGNGWLGGSHGETWGFPMLSDSPWPFF</sequence>
<feature type="compositionally biased region" description="Basic and acidic residues" evidence="1">
    <location>
        <begin position="134"/>
        <end position="163"/>
    </location>
</feature>
<dbReference type="EMBL" id="CAADFU010000029">
    <property type="protein sequence ID" value="VFK43748.1"/>
    <property type="molecule type" value="Genomic_DNA"/>
</dbReference>
<protein>
    <submittedName>
        <fullName evidence="2">Uncharacterized protein</fullName>
    </submittedName>
</protein>
<evidence type="ECO:0000313" key="2">
    <source>
        <dbReference type="EMBL" id="VFK37358.1"/>
    </source>
</evidence>
<evidence type="ECO:0000313" key="3">
    <source>
        <dbReference type="EMBL" id="VFK43748.1"/>
    </source>
</evidence>
<reference evidence="2" key="1">
    <citation type="submission" date="2019-02" db="EMBL/GenBank/DDBJ databases">
        <authorList>
            <person name="Gruber-Vodicka R. H."/>
            <person name="Seah K. B. B."/>
        </authorList>
    </citation>
    <scope>NUCLEOTIDE SEQUENCE</scope>
    <source>
        <strain evidence="3">BECK_S1320</strain>
        <strain evidence="2">BECK_S1321</strain>
    </source>
</reference>
<dbReference type="EMBL" id="CAADFR010000014">
    <property type="protein sequence ID" value="VFK37358.1"/>
    <property type="molecule type" value="Genomic_DNA"/>
</dbReference>
<dbReference type="AlphaFoldDB" id="A0A450Y777"/>
<feature type="region of interest" description="Disordered" evidence="1">
    <location>
        <begin position="290"/>
        <end position="315"/>
    </location>
</feature>
<feature type="compositionally biased region" description="Polar residues" evidence="1">
    <location>
        <begin position="241"/>
        <end position="252"/>
    </location>
</feature>
<name>A0A450Y777_9GAMM</name>
<gene>
    <name evidence="3" type="ORF">BECKSD772E_GA0070983_10295</name>
    <name evidence="2" type="ORF">BECKSD772F_GA0070984_101422</name>
</gene>
<proteinExistence type="predicted"/>